<name>A0ABY5Y7V5_9FLAO</name>
<organism evidence="3 4">
    <name type="scientific">Maribacter litopenaei</name>
    <dbReference type="NCBI Taxonomy" id="2976127"/>
    <lineage>
        <taxon>Bacteria</taxon>
        <taxon>Pseudomonadati</taxon>
        <taxon>Bacteroidota</taxon>
        <taxon>Flavobacteriia</taxon>
        <taxon>Flavobacteriales</taxon>
        <taxon>Flavobacteriaceae</taxon>
        <taxon>Maribacter</taxon>
    </lineage>
</organism>
<feature type="domain" description="PAS" evidence="2">
    <location>
        <begin position="54"/>
        <end position="109"/>
    </location>
</feature>
<proteinExistence type="predicted"/>
<dbReference type="Proteomes" id="UP001059209">
    <property type="component" value="Chromosome"/>
</dbReference>
<dbReference type="NCBIfam" id="TIGR00229">
    <property type="entry name" value="sensory_box"/>
    <property type="match status" value="1"/>
</dbReference>
<protein>
    <submittedName>
        <fullName evidence="3">PAS domain S-box protein</fullName>
    </submittedName>
</protein>
<evidence type="ECO:0000313" key="3">
    <source>
        <dbReference type="EMBL" id="UWX54936.1"/>
    </source>
</evidence>
<evidence type="ECO:0000259" key="2">
    <source>
        <dbReference type="PROSITE" id="PS50112"/>
    </source>
</evidence>
<dbReference type="CDD" id="cd00130">
    <property type="entry name" value="PAS"/>
    <property type="match status" value="1"/>
</dbReference>
<reference evidence="3" key="1">
    <citation type="submission" date="2022-09" db="EMBL/GenBank/DDBJ databases">
        <title>Maribacter litopenaei sp. nov., isolated from the intestinal tract of the Pacific White Shrimp, Litopenaeus vannamei.</title>
        <authorList>
            <person name="Kim S.Y."/>
            <person name="Hwang C.Y."/>
        </authorList>
    </citation>
    <scope>NUCLEOTIDE SEQUENCE</scope>
    <source>
        <strain evidence="3">HL-LV01</strain>
    </source>
</reference>
<feature type="transmembrane region" description="Helical" evidence="1">
    <location>
        <begin position="12"/>
        <end position="33"/>
    </location>
</feature>
<dbReference type="SMART" id="SM00091">
    <property type="entry name" value="PAS"/>
    <property type="match status" value="1"/>
</dbReference>
<evidence type="ECO:0000256" key="1">
    <source>
        <dbReference type="SAM" id="Phobius"/>
    </source>
</evidence>
<keyword evidence="1" id="KW-1133">Transmembrane helix</keyword>
<keyword evidence="4" id="KW-1185">Reference proteome</keyword>
<keyword evidence="1" id="KW-0472">Membrane</keyword>
<dbReference type="Gene3D" id="3.30.450.20">
    <property type="entry name" value="PAS domain"/>
    <property type="match status" value="1"/>
</dbReference>
<dbReference type="Pfam" id="PF00989">
    <property type="entry name" value="PAS"/>
    <property type="match status" value="1"/>
</dbReference>
<dbReference type="PROSITE" id="PS50112">
    <property type="entry name" value="PAS"/>
    <property type="match status" value="1"/>
</dbReference>
<dbReference type="InterPro" id="IPR000014">
    <property type="entry name" value="PAS"/>
</dbReference>
<accession>A0ABY5Y7V5</accession>
<sequence>MISNKKNALYGLFVMGILGLFLAGLAGFFTYFIMKQPKKLQKMVNEKTLLLKESEQKFRTLIEQASDGIFLADFKGNVLDANLAGVKMFRYSKEELLEKNLRDLATKEDLNKTPIRFPN</sequence>
<dbReference type="InterPro" id="IPR013767">
    <property type="entry name" value="PAS_fold"/>
</dbReference>
<dbReference type="InterPro" id="IPR035965">
    <property type="entry name" value="PAS-like_dom_sf"/>
</dbReference>
<dbReference type="SUPFAM" id="SSF55785">
    <property type="entry name" value="PYP-like sensor domain (PAS domain)"/>
    <property type="match status" value="1"/>
</dbReference>
<evidence type="ECO:0000313" key="4">
    <source>
        <dbReference type="Proteomes" id="UP001059209"/>
    </source>
</evidence>
<dbReference type="RefSeq" id="WP_260572788.1">
    <property type="nucleotide sequence ID" value="NZ_CP104205.1"/>
</dbReference>
<keyword evidence="1" id="KW-0812">Transmembrane</keyword>
<gene>
    <name evidence="3" type="ORF">NYZ99_19760</name>
</gene>
<dbReference type="EMBL" id="CP104205">
    <property type="protein sequence ID" value="UWX54936.1"/>
    <property type="molecule type" value="Genomic_DNA"/>
</dbReference>